<feature type="chain" id="PRO_5034455139" evidence="6">
    <location>
        <begin position="19"/>
        <end position="141"/>
    </location>
</feature>
<dbReference type="Pfam" id="PF11109">
    <property type="entry name" value="RFamide_26RFa"/>
    <property type="match status" value="1"/>
</dbReference>
<dbReference type="InterPro" id="IPR024565">
    <property type="entry name" value="P518"/>
</dbReference>
<organism evidence="7 8">
    <name type="scientific">Sphenodon punctatus</name>
    <name type="common">Tuatara</name>
    <name type="synonym">Hatteria punctata</name>
    <dbReference type="NCBI Taxonomy" id="8508"/>
    <lineage>
        <taxon>Eukaryota</taxon>
        <taxon>Metazoa</taxon>
        <taxon>Chordata</taxon>
        <taxon>Craniata</taxon>
        <taxon>Vertebrata</taxon>
        <taxon>Euteleostomi</taxon>
        <taxon>Lepidosauria</taxon>
        <taxon>Sphenodontia</taxon>
        <taxon>Sphenodontidae</taxon>
        <taxon>Sphenodon</taxon>
    </lineage>
</organism>
<proteinExistence type="inferred from homology"/>
<dbReference type="GO" id="GO:0007626">
    <property type="term" value="P:locomotory behavior"/>
    <property type="evidence" value="ECO:0007669"/>
    <property type="project" value="Ensembl"/>
</dbReference>
<dbReference type="PANTHER" id="PTHR36476:SF1">
    <property type="entry name" value="OREXIGENIC NEUROPEPTIDE QRFP"/>
    <property type="match status" value="1"/>
</dbReference>
<evidence type="ECO:0000256" key="3">
    <source>
        <dbReference type="ARBA" id="ARBA00022525"/>
    </source>
</evidence>
<evidence type="ECO:0000313" key="7">
    <source>
        <dbReference type="Ensembl" id="ENSSPUP00000017286.1"/>
    </source>
</evidence>
<dbReference type="GO" id="GO:0060259">
    <property type="term" value="P:regulation of feeding behavior"/>
    <property type="evidence" value="ECO:0007669"/>
    <property type="project" value="Ensembl"/>
</dbReference>
<dbReference type="GO" id="GO:0007218">
    <property type="term" value="P:neuropeptide signaling pathway"/>
    <property type="evidence" value="ECO:0007669"/>
    <property type="project" value="UniProtKB-KW"/>
</dbReference>
<evidence type="ECO:0000256" key="4">
    <source>
        <dbReference type="ARBA" id="ARBA00022815"/>
    </source>
</evidence>
<evidence type="ECO:0000256" key="6">
    <source>
        <dbReference type="SAM" id="SignalP"/>
    </source>
</evidence>
<comment type="subcellular location">
    <subcellularLocation>
        <location evidence="1">Secreted</location>
    </subcellularLocation>
</comment>
<comment type="similarity">
    <text evidence="2">Belongs to the RFamide neuropeptide family.</text>
</comment>
<dbReference type="PROSITE" id="PS51257">
    <property type="entry name" value="PROKAR_LIPOPROTEIN"/>
    <property type="match status" value="1"/>
</dbReference>
<dbReference type="GO" id="GO:0007625">
    <property type="term" value="P:grooming behavior"/>
    <property type="evidence" value="ECO:0007669"/>
    <property type="project" value="Ensembl"/>
</dbReference>
<dbReference type="Proteomes" id="UP000694392">
    <property type="component" value="Unplaced"/>
</dbReference>
<dbReference type="OMA" id="TGREMSW"/>
<evidence type="ECO:0000256" key="1">
    <source>
        <dbReference type="ARBA" id="ARBA00004613"/>
    </source>
</evidence>
<reference evidence="7" key="2">
    <citation type="submission" date="2025-09" db="UniProtKB">
        <authorList>
            <consortium name="Ensembl"/>
        </authorList>
    </citation>
    <scope>IDENTIFICATION</scope>
</reference>
<dbReference type="Ensembl" id="ENSSPUT00000018414.1">
    <property type="protein sequence ID" value="ENSSPUP00000017286.1"/>
    <property type="gene ID" value="ENSSPUG00000013374.1"/>
</dbReference>
<keyword evidence="3" id="KW-0964">Secreted</keyword>
<evidence type="ECO:0000313" key="8">
    <source>
        <dbReference type="Proteomes" id="UP000694392"/>
    </source>
</evidence>
<evidence type="ECO:0000256" key="2">
    <source>
        <dbReference type="ARBA" id="ARBA00005516"/>
    </source>
</evidence>
<gene>
    <name evidence="7" type="primary">QRFP</name>
</gene>
<dbReference type="PANTHER" id="PTHR36476">
    <property type="entry name" value="OREXIGENIC NEUROPEPTIDE QRFP"/>
    <property type="match status" value="1"/>
</dbReference>
<protein>
    <submittedName>
        <fullName evidence="7">Pyroglutamylated RFamide peptide</fullName>
    </submittedName>
</protein>
<dbReference type="GO" id="GO:0005576">
    <property type="term" value="C:extracellular region"/>
    <property type="evidence" value="ECO:0007669"/>
    <property type="project" value="UniProtKB-SubCell"/>
</dbReference>
<dbReference type="AlphaFoldDB" id="A0A8D0HCC6"/>
<keyword evidence="6" id="KW-0732">Signal</keyword>
<dbReference type="GO" id="GO:0045777">
    <property type="term" value="P:positive regulation of blood pressure"/>
    <property type="evidence" value="ECO:0007669"/>
    <property type="project" value="Ensembl"/>
</dbReference>
<keyword evidence="5" id="KW-0527">Neuropeptide</keyword>
<sequence>MKASYSLSYLLLMTLGACFPPNDRQDPGGLGEGMLLENSWQAAAEDDQPGLWLAVPKLRRSEGLNSLFSMAKELQSFSKERAGLRFRFGRQEESQEEEGEVINFLPGEGEKRSSATLGNLAEELSGYNRKKGGFSFRFGRR</sequence>
<dbReference type="GeneTree" id="ENSGT00390000015756"/>
<feature type="signal peptide" evidence="6">
    <location>
        <begin position="1"/>
        <end position="18"/>
    </location>
</feature>
<dbReference type="GO" id="GO:0005184">
    <property type="term" value="F:neuropeptide hormone activity"/>
    <property type="evidence" value="ECO:0007669"/>
    <property type="project" value="Ensembl"/>
</dbReference>
<accession>A0A8D0HCC6</accession>
<name>A0A8D0HCC6_SPHPU</name>
<keyword evidence="8" id="KW-1185">Reference proteome</keyword>
<reference evidence="7" key="1">
    <citation type="submission" date="2025-08" db="UniProtKB">
        <authorList>
            <consortium name="Ensembl"/>
        </authorList>
    </citation>
    <scope>IDENTIFICATION</scope>
</reference>
<dbReference type="GO" id="GO:0031854">
    <property type="term" value="F:orexigenic neuropeptide QRFP receptor binding"/>
    <property type="evidence" value="ECO:0007669"/>
    <property type="project" value="Ensembl"/>
</dbReference>
<keyword evidence="4" id="KW-0027">Amidation</keyword>
<evidence type="ECO:0000256" key="5">
    <source>
        <dbReference type="ARBA" id="ARBA00023320"/>
    </source>
</evidence>